<keyword evidence="1" id="KW-1133">Transmembrane helix</keyword>
<dbReference type="Proteomes" id="UP000295197">
    <property type="component" value="Unassembled WGS sequence"/>
</dbReference>
<dbReference type="GO" id="GO:0016811">
    <property type="term" value="F:hydrolase activity, acting on carbon-nitrogen (but not peptide) bonds, in linear amides"/>
    <property type="evidence" value="ECO:0007669"/>
    <property type="project" value="TreeGrafter"/>
</dbReference>
<proteinExistence type="predicted"/>
<dbReference type="AlphaFoldDB" id="A0A4R3VZI7"/>
<dbReference type="Pfam" id="PF02585">
    <property type="entry name" value="PIG-L"/>
    <property type="match status" value="1"/>
</dbReference>
<gene>
    <name evidence="2" type="ORF">EDC17_102141</name>
</gene>
<dbReference type="SUPFAM" id="SSF52317">
    <property type="entry name" value="Class I glutamine amidotransferase-like"/>
    <property type="match status" value="1"/>
</dbReference>
<name>A0A4R3VZI7_9SPHI</name>
<dbReference type="Gene3D" id="3.40.50.10320">
    <property type="entry name" value="LmbE-like"/>
    <property type="match status" value="1"/>
</dbReference>
<dbReference type="InterPro" id="IPR003737">
    <property type="entry name" value="GlcNAc_PI_deacetylase-related"/>
</dbReference>
<reference evidence="2 3" key="1">
    <citation type="submission" date="2019-03" db="EMBL/GenBank/DDBJ databases">
        <title>Genomic Encyclopedia of Type Strains, Phase IV (KMG-IV): sequencing the most valuable type-strain genomes for metagenomic binning, comparative biology and taxonomic classification.</title>
        <authorList>
            <person name="Goeker M."/>
        </authorList>
    </citation>
    <scope>NUCLEOTIDE SEQUENCE [LARGE SCALE GENOMIC DNA]</scope>
    <source>
        <strain evidence="2 3">DSM 22362</strain>
    </source>
</reference>
<evidence type="ECO:0000313" key="2">
    <source>
        <dbReference type="EMBL" id="TCV12925.1"/>
    </source>
</evidence>
<dbReference type="SUPFAM" id="SSF102588">
    <property type="entry name" value="LmbE-like"/>
    <property type="match status" value="1"/>
</dbReference>
<keyword evidence="1" id="KW-0812">Transmembrane</keyword>
<accession>A0A4R3VZI7</accession>
<keyword evidence="1" id="KW-0472">Membrane</keyword>
<dbReference type="InterPro" id="IPR029062">
    <property type="entry name" value="Class_I_gatase-like"/>
</dbReference>
<keyword evidence="3" id="KW-1185">Reference proteome</keyword>
<protein>
    <submittedName>
        <fullName evidence="2">LmbE family N-acetylglucosaminyl deacetylase</fullName>
    </submittedName>
</protein>
<dbReference type="EMBL" id="SMBZ01000021">
    <property type="protein sequence ID" value="TCV12925.1"/>
    <property type="molecule type" value="Genomic_DNA"/>
</dbReference>
<feature type="transmembrane region" description="Helical" evidence="1">
    <location>
        <begin position="7"/>
        <end position="25"/>
    </location>
</feature>
<dbReference type="PANTHER" id="PTHR12993">
    <property type="entry name" value="N-ACETYLGLUCOSAMINYL-PHOSPHATIDYLINOSITOL DE-N-ACETYLASE-RELATED"/>
    <property type="match status" value="1"/>
</dbReference>
<comment type="caution">
    <text evidence="2">The sequence shown here is derived from an EMBL/GenBank/DDBJ whole genome shotgun (WGS) entry which is preliminary data.</text>
</comment>
<evidence type="ECO:0000313" key="3">
    <source>
        <dbReference type="Proteomes" id="UP000295197"/>
    </source>
</evidence>
<dbReference type="InterPro" id="IPR024078">
    <property type="entry name" value="LmbE-like_dom_sf"/>
</dbReference>
<evidence type="ECO:0000256" key="1">
    <source>
        <dbReference type="SAM" id="Phobius"/>
    </source>
</evidence>
<sequence>MLLEKELNFIFSSFFILTFLFQFAFFHIKPLYLTMRILTHYILLLCLFIVQQQDAVSQSRNKSASEIQQDLQKLDKLGSVLYFAAHPDDENTRLIAWLAQEKKYRTGYLSLTRGDGGQNLLGTDLGIDLGLIRTQELLAARAIDKGEQFFSSAYDFGFSKTHEETFQFWDHEAALREAVWIIRKFQPDVIITRFPPDRRGGHGHHQASAILAHEAFLAAADKNKFPEQLKSLNVWQAKRLIWNTANFGGQNNTSDDQLKVDIGHYSPLLGESYGEIASKSRSQHKTQGFGAASSRGTAIEYFEHVAGSPARETLMDEVETSWKRIPNTANIQQLISELNRDFQPSNPQQSIDDLIALRKALVSRSVDTKSSSASNQKYWLEQKKKEVDDLIIACAGIWADAVTPQGHQVANRPFAVQLEAIVRNPGVQVELVAVNGNPINAVLQTNSMWRGNTQTQSNKISQPYWLVEPHTLGKFNFPIESVGYPTNPDYPKATFTFKINNQTITVDQQVRQRFVDPVHGELYAPLVVLPALTVKSSSDFALVKEGEEQSIQLTFSRHDEAIKQFEVQIEPIPGWQLSQQSIQLNFDNESVLSRTIKVKATAARATKALLRLKYKGEPLRYIKTLTYNHIPSLTWFPITEVACQPIALEHNIRHVGYLAGAGDLVPESLQQIGIHVTPLTDKDLSLSNLQKFDAVVLGVRYYNIAKDAGSTVSKLMEYVQQGGVVVTQYTVNSRLTADKLGPYTFSLGRARVTEEDAPVSLDTNDPTLIFPNKIGAEDFEGWVQERGLYFAEQIDKNYRTPLRMNDKGEQPHAGSLLIANYGKGKFVYTSLAFFRQLPAGVPGAYRLFVNLLTNEK</sequence>
<dbReference type="PANTHER" id="PTHR12993:SF11">
    <property type="entry name" value="N-ACETYLGLUCOSAMINYL-PHOSPHATIDYLINOSITOL DE-N-ACETYLASE"/>
    <property type="match status" value="1"/>
</dbReference>
<organism evidence="2 3">
    <name type="scientific">Sphingobacterium alimentarium</name>
    <dbReference type="NCBI Taxonomy" id="797292"/>
    <lineage>
        <taxon>Bacteria</taxon>
        <taxon>Pseudomonadati</taxon>
        <taxon>Bacteroidota</taxon>
        <taxon>Sphingobacteriia</taxon>
        <taxon>Sphingobacteriales</taxon>
        <taxon>Sphingobacteriaceae</taxon>
        <taxon>Sphingobacterium</taxon>
    </lineage>
</organism>